<sequence>MKFVLALLVSLVCTQASKFPPNFKKCSRKDPNIDKCFLEAAQIGVNQATKYYSQIGLASFAPLEISELKIGAGSQSVVNVEQNFKNCKLYGISEAKVDEFGFDFEGKFAHGKGLIPEIKMLCDYELNGKILLLPIVGSGSSTIILRNIKVVVRFDYEEEPKNGKTYFKFVSNKLSLEPDFVSFDFENLFNGDKQLGDNVNKVLNENSNEVFADVRSGYEKGLGLVLQHIINNMFSKVSEEEAFD</sequence>
<name>A0AA38IBK7_9CUCU</name>
<evidence type="ECO:0000256" key="1">
    <source>
        <dbReference type="ARBA" id="ARBA00022729"/>
    </source>
</evidence>
<dbReference type="InterPro" id="IPR010562">
    <property type="entry name" value="Haemolymph_juvenile_hormone-bd"/>
</dbReference>
<keyword evidence="6" id="KW-1185">Reference proteome</keyword>
<dbReference type="GO" id="GO:0005615">
    <property type="term" value="C:extracellular space"/>
    <property type="evidence" value="ECO:0007669"/>
    <property type="project" value="TreeGrafter"/>
</dbReference>
<dbReference type="FunFam" id="3.15.10.30:FF:000001">
    <property type="entry name" value="Takeout-like protein 1"/>
    <property type="match status" value="1"/>
</dbReference>
<evidence type="ECO:0000256" key="3">
    <source>
        <dbReference type="ARBA" id="ARBA00060902"/>
    </source>
</evidence>
<accession>A0AA38IBK7</accession>
<dbReference type="EMBL" id="JALNTZ010000005">
    <property type="protein sequence ID" value="KAJ3650894.1"/>
    <property type="molecule type" value="Genomic_DNA"/>
</dbReference>
<reference evidence="5" key="1">
    <citation type="journal article" date="2023" name="G3 (Bethesda)">
        <title>Whole genome assemblies of Zophobas morio and Tenebrio molitor.</title>
        <authorList>
            <person name="Kaur S."/>
            <person name="Stinson S.A."/>
            <person name="diCenzo G.C."/>
        </authorList>
    </citation>
    <scope>NUCLEOTIDE SEQUENCE</scope>
    <source>
        <strain evidence="5">QUZm001</strain>
    </source>
</reference>
<dbReference type="Pfam" id="PF06585">
    <property type="entry name" value="JHBP"/>
    <property type="match status" value="1"/>
</dbReference>
<dbReference type="PANTHER" id="PTHR11008:SF32">
    <property type="entry name" value="CIRCADIAN CLOCK-CONTROLLED PROTEIN DAYWAKE-RELATED"/>
    <property type="match status" value="1"/>
</dbReference>
<keyword evidence="2" id="KW-0090">Biological rhythms</keyword>
<keyword evidence="1 4" id="KW-0732">Signal</keyword>
<evidence type="ECO:0000256" key="2">
    <source>
        <dbReference type="ARBA" id="ARBA00023108"/>
    </source>
</evidence>
<proteinExistence type="inferred from homology"/>
<dbReference type="PANTHER" id="PTHR11008">
    <property type="entry name" value="PROTEIN TAKEOUT-LIKE PROTEIN"/>
    <property type="match status" value="1"/>
</dbReference>
<dbReference type="Gene3D" id="3.15.10.30">
    <property type="entry name" value="Haemolymph juvenile hormone binding protein"/>
    <property type="match status" value="1"/>
</dbReference>
<dbReference type="SMART" id="SM00700">
    <property type="entry name" value="JHBP"/>
    <property type="match status" value="1"/>
</dbReference>
<feature type="signal peptide" evidence="4">
    <location>
        <begin position="1"/>
        <end position="16"/>
    </location>
</feature>
<evidence type="ECO:0008006" key="7">
    <source>
        <dbReference type="Google" id="ProtNLM"/>
    </source>
</evidence>
<dbReference type="GO" id="GO:0007623">
    <property type="term" value="P:circadian rhythm"/>
    <property type="evidence" value="ECO:0007669"/>
    <property type="project" value="UniProtKB-ARBA"/>
</dbReference>
<gene>
    <name evidence="5" type="ORF">Zmor_016969</name>
</gene>
<dbReference type="InterPro" id="IPR038606">
    <property type="entry name" value="To_sf"/>
</dbReference>
<protein>
    <recommendedName>
        <fullName evidence="7">Protein takeout</fullName>
    </recommendedName>
</protein>
<evidence type="ECO:0000313" key="6">
    <source>
        <dbReference type="Proteomes" id="UP001168821"/>
    </source>
</evidence>
<organism evidence="5 6">
    <name type="scientific">Zophobas morio</name>
    <dbReference type="NCBI Taxonomy" id="2755281"/>
    <lineage>
        <taxon>Eukaryota</taxon>
        <taxon>Metazoa</taxon>
        <taxon>Ecdysozoa</taxon>
        <taxon>Arthropoda</taxon>
        <taxon>Hexapoda</taxon>
        <taxon>Insecta</taxon>
        <taxon>Pterygota</taxon>
        <taxon>Neoptera</taxon>
        <taxon>Endopterygota</taxon>
        <taxon>Coleoptera</taxon>
        <taxon>Polyphaga</taxon>
        <taxon>Cucujiformia</taxon>
        <taxon>Tenebrionidae</taxon>
        <taxon>Zophobas</taxon>
    </lineage>
</organism>
<dbReference type="Proteomes" id="UP001168821">
    <property type="component" value="Unassembled WGS sequence"/>
</dbReference>
<comment type="similarity">
    <text evidence="3">Belongs to the TO family.</text>
</comment>
<comment type="caution">
    <text evidence="5">The sequence shown here is derived from an EMBL/GenBank/DDBJ whole genome shotgun (WGS) entry which is preliminary data.</text>
</comment>
<evidence type="ECO:0000256" key="4">
    <source>
        <dbReference type="SAM" id="SignalP"/>
    </source>
</evidence>
<dbReference type="AlphaFoldDB" id="A0AA38IBK7"/>
<evidence type="ECO:0000313" key="5">
    <source>
        <dbReference type="EMBL" id="KAJ3650894.1"/>
    </source>
</evidence>
<feature type="chain" id="PRO_5041406542" description="Protein takeout" evidence="4">
    <location>
        <begin position="17"/>
        <end position="244"/>
    </location>
</feature>